<dbReference type="InterPro" id="IPR000725">
    <property type="entry name" value="Olfact_rcpt"/>
</dbReference>
<keyword evidence="10" id="KW-0675">Receptor</keyword>
<evidence type="ECO:0000256" key="2">
    <source>
        <dbReference type="ARBA" id="ARBA00004651"/>
    </source>
</evidence>
<protein>
    <recommendedName>
        <fullName evidence="13">G-protein coupled receptors family 1 profile domain-containing protein</fullName>
    </recommendedName>
</protein>
<evidence type="ECO:0000313" key="14">
    <source>
        <dbReference type="EMBL" id="OWK07720.1"/>
    </source>
</evidence>
<gene>
    <name evidence="14" type="ORF">Celaphus_00008412</name>
</gene>
<dbReference type="InterPro" id="IPR047132">
    <property type="entry name" value="Olfact_rcpt_6C-like"/>
</dbReference>
<keyword evidence="5 12" id="KW-0812">Transmembrane</keyword>
<evidence type="ECO:0000256" key="3">
    <source>
        <dbReference type="ARBA" id="ARBA00022475"/>
    </source>
</evidence>
<dbReference type="GO" id="GO:0004930">
    <property type="term" value="F:G protein-coupled receptor activity"/>
    <property type="evidence" value="ECO:0007669"/>
    <property type="project" value="UniProtKB-KW"/>
</dbReference>
<keyword evidence="4" id="KW-0716">Sensory transduction</keyword>
<evidence type="ECO:0000256" key="4">
    <source>
        <dbReference type="ARBA" id="ARBA00022606"/>
    </source>
</evidence>
<accession>A0A212CP57</accession>
<evidence type="ECO:0000256" key="5">
    <source>
        <dbReference type="ARBA" id="ARBA00022692"/>
    </source>
</evidence>
<evidence type="ECO:0000256" key="6">
    <source>
        <dbReference type="ARBA" id="ARBA00022725"/>
    </source>
</evidence>
<keyword evidence="11" id="KW-0807">Transducer</keyword>
<comment type="subcellular location">
    <subcellularLocation>
        <location evidence="2">Cell membrane</location>
        <topology evidence="2">Multi-pass membrane protein</topology>
    </subcellularLocation>
</comment>
<keyword evidence="15" id="KW-1185">Reference proteome</keyword>
<dbReference type="OrthoDB" id="9902777at2759"/>
<feature type="transmembrane region" description="Helical" evidence="12">
    <location>
        <begin position="204"/>
        <end position="223"/>
    </location>
</feature>
<evidence type="ECO:0000313" key="15">
    <source>
        <dbReference type="Proteomes" id="UP000242450"/>
    </source>
</evidence>
<dbReference type="PANTHER" id="PTHR26454:SF4">
    <property type="entry name" value="OLFACTORY RECEPTOR"/>
    <property type="match status" value="1"/>
</dbReference>
<keyword evidence="3" id="KW-1003">Cell membrane</keyword>
<evidence type="ECO:0000256" key="8">
    <source>
        <dbReference type="ARBA" id="ARBA00023040"/>
    </source>
</evidence>
<dbReference type="Gene3D" id="1.20.1070.10">
    <property type="entry name" value="Rhodopsin 7-helix transmembrane proteins"/>
    <property type="match status" value="1"/>
</dbReference>
<dbReference type="PANTHER" id="PTHR26454">
    <property type="entry name" value="OLFACTORY RECEPTOR"/>
    <property type="match status" value="1"/>
</dbReference>
<keyword evidence="6" id="KW-0552">Olfaction</keyword>
<dbReference type="AlphaFoldDB" id="A0A212CP57"/>
<dbReference type="InterPro" id="IPR017452">
    <property type="entry name" value="GPCR_Rhodpsn_7TM"/>
</dbReference>
<evidence type="ECO:0000259" key="13">
    <source>
        <dbReference type="PROSITE" id="PS50262"/>
    </source>
</evidence>
<dbReference type="Proteomes" id="UP000242450">
    <property type="component" value="Chromosome 15"/>
</dbReference>
<keyword evidence="7 12" id="KW-1133">Transmembrane helix</keyword>
<sequence length="224" mass="24720">MLLWKEMLMEMRNGTAVQEFTLEGFPGAQHLGKILFLVHLLAYLAPIAGNTLIVTITCADSRLQTTVYFFLSMFSFFECCFTSTVIPELLVILLSGKQTISFASCLTQAFVLVFLGAAGFLLIAVLSLDQYLAIYKLLYYTTIMTLSTCCLLVTTCCALGFTVMSGLVVKVSQLSFCGPQVIPYFFCDLGPLIHLSSSDTKLEMYAFILALWVLLTSLIITIIA</sequence>
<evidence type="ECO:0000256" key="9">
    <source>
        <dbReference type="ARBA" id="ARBA00023136"/>
    </source>
</evidence>
<dbReference type="PROSITE" id="PS50262">
    <property type="entry name" value="G_PROTEIN_RECEP_F1_2"/>
    <property type="match status" value="1"/>
</dbReference>
<evidence type="ECO:0000256" key="12">
    <source>
        <dbReference type="SAM" id="Phobius"/>
    </source>
</evidence>
<feature type="transmembrane region" description="Helical" evidence="12">
    <location>
        <begin position="100"/>
        <end position="125"/>
    </location>
</feature>
<organism evidence="14 15">
    <name type="scientific">Cervus elaphus hippelaphus</name>
    <name type="common">European red deer</name>
    <dbReference type="NCBI Taxonomy" id="46360"/>
    <lineage>
        <taxon>Eukaryota</taxon>
        <taxon>Metazoa</taxon>
        <taxon>Chordata</taxon>
        <taxon>Craniata</taxon>
        <taxon>Vertebrata</taxon>
        <taxon>Euteleostomi</taxon>
        <taxon>Mammalia</taxon>
        <taxon>Eutheria</taxon>
        <taxon>Laurasiatheria</taxon>
        <taxon>Artiodactyla</taxon>
        <taxon>Ruminantia</taxon>
        <taxon>Pecora</taxon>
        <taxon>Cervidae</taxon>
        <taxon>Cervinae</taxon>
        <taxon>Cervus</taxon>
    </lineage>
</organism>
<dbReference type="EMBL" id="MKHE01000015">
    <property type="protein sequence ID" value="OWK07720.1"/>
    <property type="molecule type" value="Genomic_DNA"/>
</dbReference>
<dbReference type="SUPFAM" id="SSF81321">
    <property type="entry name" value="Family A G protein-coupled receptor-like"/>
    <property type="match status" value="1"/>
</dbReference>
<feature type="transmembrane region" description="Helical" evidence="12">
    <location>
        <begin position="68"/>
        <end position="94"/>
    </location>
</feature>
<proteinExistence type="predicted"/>
<feature type="transmembrane region" description="Helical" evidence="12">
    <location>
        <begin position="137"/>
        <end position="161"/>
    </location>
</feature>
<dbReference type="InterPro" id="IPR000276">
    <property type="entry name" value="GPCR_Rhodpsn"/>
</dbReference>
<evidence type="ECO:0000256" key="10">
    <source>
        <dbReference type="ARBA" id="ARBA00023170"/>
    </source>
</evidence>
<keyword evidence="8" id="KW-0297">G-protein coupled receptor</keyword>
<feature type="domain" description="G-protein coupled receptors family 1 profile" evidence="13">
    <location>
        <begin position="49"/>
        <end position="224"/>
    </location>
</feature>
<feature type="transmembrane region" description="Helical" evidence="12">
    <location>
        <begin position="34"/>
        <end position="56"/>
    </location>
</feature>
<dbReference type="PRINTS" id="PR00245">
    <property type="entry name" value="OLFACTORYR"/>
</dbReference>
<dbReference type="PRINTS" id="PR00237">
    <property type="entry name" value="GPCRRHODOPSN"/>
</dbReference>
<evidence type="ECO:0000256" key="1">
    <source>
        <dbReference type="ARBA" id="ARBA00003929"/>
    </source>
</evidence>
<evidence type="ECO:0000256" key="7">
    <source>
        <dbReference type="ARBA" id="ARBA00022989"/>
    </source>
</evidence>
<dbReference type="GO" id="GO:0004984">
    <property type="term" value="F:olfactory receptor activity"/>
    <property type="evidence" value="ECO:0007669"/>
    <property type="project" value="InterPro"/>
</dbReference>
<dbReference type="GO" id="GO:0005886">
    <property type="term" value="C:plasma membrane"/>
    <property type="evidence" value="ECO:0007669"/>
    <property type="project" value="UniProtKB-SubCell"/>
</dbReference>
<evidence type="ECO:0000256" key="11">
    <source>
        <dbReference type="ARBA" id="ARBA00023224"/>
    </source>
</evidence>
<reference evidence="14 15" key="1">
    <citation type="journal article" date="2018" name="Mol. Genet. Genomics">
        <title>The red deer Cervus elaphus genome CerEla1.0: sequencing, annotating, genes, and chromosomes.</title>
        <authorList>
            <person name="Bana N.A."/>
            <person name="Nyiri A."/>
            <person name="Nagy J."/>
            <person name="Frank K."/>
            <person name="Nagy T."/>
            <person name="Steger V."/>
            <person name="Schiller M."/>
            <person name="Lakatos P."/>
            <person name="Sugar L."/>
            <person name="Horn P."/>
            <person name="Barta E."/>
            <person name="Orosz L."/>
        </authorList>
    </citation>
    <scope>NUCLEOTIDE SEQUENCE [LARGE SCALE GENOMIC DNA]</scope>
    <source>
        <strain evidence="14">Hungarian</strain>
    </source>
</reference>
<dbReference type="Pfam" id="PF13853">
    <property type="entry name" value="7tm_4"/>
    <property type="match status" value="1"/>
</dbReference>
<name>A0A212CP57_CEREH</name>
<comment type="caution">
    <text evidence="14">The sequence shown here is derived from an EMBL/GenBank/DDBJ whole genome shotgun (WGS) entry which is preliminary data.</text>
</comment>
<comment type="function">
    <text evidence="1">Putative odorant or sperm cell receptor.</text>
</comment>
<keyword evidence="9 12" id="KW-0472">Membrane</keyword>